<dbReference type="Pfam" id="PF03101">
    <property type="entry name" value="FAR1"/>
    <property type="match status" value="1"/>
</dbReference>
<organism evidence="3 4">
    <name type="scientific">Acaulospora morrowiae</name>
    <dbReference type="NCBI Taxonomy" id="94023"/>
    <lineage>
        <taxon>Eukaryota</taxon>
        <taxon>Fungi</taxon>
        <taxon>Fungi incertae sedis</taxon>
        <taxon>Mucoromycota</taxon>
        <taxon>Glomeromycotina</taxon>
        <taxon>Glomeromycetes</taxon>
        <taxon>Diversisporales</taxon>
        <taxon>Acaulosporaceae</taxon>
        <taxon>Acaulospora</taxon>
    </lineage>
</organism>
<evidence type="ECO:0000313" key="4">
    <source>
        <dbReference type="Proteomes" id="UP000789342"/>
    </source>
</evidence>
<dbReference type="AlphaFoldDB" id="A0A9N9HBZ9"/>
<gene>
    <name evidence="3" type="ORF">AMORRO_LOCUS11016</name>
</gene>
<sequence>MNDPENLQAESNKIDESSEQQLNDRISIMQDSLPATCLVQNSLPIAVPVVSSDVDFATSNFLQQGSKFSSHTDFVVAVQEYAMRQGFTMRLHKLKRNREGAVRWREIVCSRSGSSCKKKVGERPTRNRLSQRCRCPFLIRASANGVSGLWEVISTNFSHNHELGSNSGTS</sequence>
<evidence type="ECO:0000259" key="2">
    <source>
        <dbReference type="Pfam" id="PF03101"/>
    </source>
</evidence>
<proteinExistence type="predicted"/>
<dbReference type="PANTHER" id="PTHR46328">
    <property type="entry name" value="FAR-RED IMPAIRED RESPONSIVE (FAR1) FAMILY PROTEIN-RELATED"/>
    <property type="match status" value="1"/>
</dbReference>
<dbReference type="OrthoDB" id="2428360at2759"/>
<comment type="caution">
    <text evidence="3">The sequence shown here is derived from an EMBL/GenBank/DDBJ whole genome shotgun (WGS) entry which is preliminary data.</text>
</comment>
<evidence type="ECO:0000256" key="1">
    <source>
        <dbReference type="SAM" id="MobiDB-lite"/>
    </source>
</evidence>
<reference evidence="3" key="1">
    <citation type="submission" date="2021-06" db="EMBL/GenBank/DDBJ databases">
        <authorList>
            <person name="Kallberg Y."/>
            <person name="Tangrot J."/>
            <person name="Rosling A."/>
        </authorList>
    </citation>
    <scope>NUCLEOTIDE SEQUENCE</scope>
    <source>
        <strain evidence="3">CL551</strain>
    </source>
</reference>
<dbReference type="InterPro" id="IPR004330">
    <property type="entry name" value="FAR1_DNA_bnd_dom"/>
</dbReference>
<protein>
    <submittedName>
        <fullName evidence="3">16762_t:CDS:1</fullName>
    </submittedName>
</protein>
<keyword evidence="4" id="KW-1185">Reference proteome</keyword>
<dbReference type="EMBL" id="CAJVPV010013192">
    <property type="protein sequence ID" value="CAG8675657.1"/>
    <property type="molecule type" value="Genomic_DNA"/>
</dbReference>
<feature type="region of interest" description="Disordered" evidence="1">
    <location>
        <begin position="1"/>
        <end position="20"/>
    </location>
</feature>
<dbReference type="Proteomes" id="UP000789342">
    <property type="component" value="Unassembled WGS sequence"/>
</dbReference>
<evidence type="ECO:0000313" key="3">
    <source>
        <dbReference type="EMBL" id="CAG8675657.1"/>
    </source>
</evidence>
<name>A0A9N9HBZ9_9GLOM</name>
<feature type="domain" description="FAR1" evidence="2">
    <location>
        <begin position="79"/>
        <end position="163"/>
    </location>
</feature>
<accession>A0A9N9HBZ9</accession>